<gene>
    <name evidence="1" type="ORF">PFY12_14420</name>
</gene>
<name>A0ABY7QLJ9_9FLAO</name>
<organism evidence="1 2">
    <name type="scientific">Chryseobacterium camelliae</name>
    <dbReference type="NCBI Taxonomy" id="1265445"/>
    <lineage>
        <taxon>Bacteria</taxon>
        <taxon>Pseudomonadati</taxon>
        <taxon>Bacteroidota</taxon>
        <taxon>Flavobacteriia</taxon>
        <taxon>Flavobacteriales</taxon>
        <taxon>Weeksellaceae</taxon>
        <taxon>Chryseobacterium group</taxon>
        <taxon>Chryseobacterium</taxon>
    </lineage>
</organism>
<dbReference type="InterPro" id="IPR002052">
    <property type="entry name" value="DNA_methylase_N6_adenine_CS"/>
</dbReference>
<sequence>MENVRKRSKKENFIITRNNNYQIEGDYYATPPEITKAILRKESLNGLIHEPCCGEGHISRILEENGLNVFSSDLIDRGYGYQEDFLESNFKSDIVFTNPPFIIIDAIIDKAKLLAARKVIIIASTNILKGKRRVKKFTSDHEYPLSKVYMMDTSINYYKNGVKPEKRTGFMTSCVLIFDKEHNRYNGIGFDFLEV</sequence>
<dbReference type="PROSITE" id="PS00092">
    <property type="entry name" value="N6_MTASE"/>
    <property type="match status" value="1"/>
</dbReference>
<evidence type="ECO:0000313" key="2">
    <source>
        <dbReference type="Proteomes" id="UP001210978"/>
    </source>
</evidence>
<evidence type="ECO:0000313" key="1">
    <source>
        <dbReference type="EMBL" id="WBV60219.1"/>
    </source>
</evidence>
<dbReference type="Proteomes" id="UP001210978">
    <property type="component" value="Chromosome"/>
</dbReference>
<proteinExistence type="predicted"/>
<protein>
    <recommendedName>
        <fullName evidence="3">SAM-dependent methyltransferase</fullName>
    </recommendedName>
</protein>
<dbReference type="SUPFAM" id="SSF53335">
    <property type="entry name" value="S-adenosyl-L-methionine-dependent methyltransferases"/>
    <property type="match status" value="1"/>
</dbReference>
<dbReference type="Gene3D" id="3.40.50.150">
    <property type="entry name" value="Vaccinia Virus protein VP39"/>
    <property type="match status" value="1"/>
</dbReference>
<dbReference type="InterPro" id="IPR029063">
    <property type="entry name" value="SAM-dependent_MTases_sf"/>
</dbReference>
<reference evidence="1 2" key="1">
    <citation type="submission" date="2023-01" db="EMBL/GenBank/DDBJ databases">
        <title>Complete genome of Chryseobacterium camelliae VAN22-5A.</title>
        <authorList>
            <person name="Zong G."/>
            <person name="Cao G."/>
        </authorList>
    </citation>
    <scope>NUCLEOTIDE SEQUENCE [LARGE SCALE GENOMIC DNA]</scope>
    <source>
        <strain evidence="1 2">VAN22-5A</strain>
    </source>
</reference>
<evidence type="ECO:0008006" key="3">
    <source>
        <dbReference type="Google" id="ProtNLM"/>
    </source>
</evidence>
<dbReference type="RefSeq" id="WP_271148555.1">
    <property type="nucleotide sequence ID" value="NZ_CP115859.1"/>
</dbReference>
<keyword evidence="2" id="KW-1185">Reference proteome</keyword>
<accession>A0ABY7QLJ9</accession>
<dbReference type="EMBL" id="CP115859">
    <property type="protein sequence ID" value="WBV60219.1"/>
    <property type="molecule type" value="Genomic_DNA"/>
</dbReference>